<keyword evidence="3" id="KW-1185">Reference proteome</keyword>
<proteinExistence type="predicted"/>
<comment type="caution">
    <text evidence="2">The sequence shown here is derived from an EMBL/GenBank/DDBJ whole genome shotgun (WGS) entry which is preliminary data.</text>
</comment>
<evidence type="ECO:0000313" key="3">
    <source>
        <dbReference type="Proteomes" id="UP000295565"/>
    </source>
</evidence>
<dbReference type="GO" id="GO:0009279">
    <property type="term" value="C:cell outer membrane"/>
    <property type="evidence" value="ECO:0007669"/>
    <property type="project" value="InterPro"/>
</dbReference>
<dbReference type="RefSeq" id="WP_131913758.1">
    <property type="nucleotide sequence ID" value="NZ_OU594967.1"/>
</dbReference>
<dbReference type="Gene3D" id="3.30.110.70">
    <property type="entry name" value="Hypothetical protein apc22750. Chain B"/>
    <property type="match status" value="1"/>
</dbReference>
<sequence>MKKTLLVRSVLLTATFLLSACSSQDYQVKSNLDPHNIKEYFKTSGVQVMSPHELLTHNYKVIGTIEGDSCQEKSNQPPADIVHARVDILNKAANRHADAVVFAHCISFPADNVCLSSVSCFAKAVKLLDK</sequence>
<dbReference type="Proteomes" id="UP000295565">
    <property type="component" value="Unassembled WGS sequence"/>
</dbReference>
<dbReference type="AlphaFoldDB" id="A0A4R1J9L6"/>
<protein>
    <submittedName>
        <fullName evidence="2">RcsF protein</fullName>
    </submittedName>
</protein>
<dbReference type="InterPro" id="IPR030852">
    <property type="entry name" value="RcsF"/>
</dbReference>
<dbReference type="Pfam" id="PF16358">
    <property type="entry name" value="RcsF"/>
    <property type="match status" value="1"/>
</dbReference>
<accession>A0A4R1J9L6</accession>
<evidence type="ECO:0000313" key="2">
    <source>
        <dbReference type="EMBL" id="TCK47305.1"/>
    </source>
</evidence>
<feature type="signal peptide" evidence="1">
    <location>
        <begin position="1"/>
        <end position="20"/>
    </location>
</feature>
<organism evidence="2 3">
    <name type="scientific">Celerinatantimonas diazotrophica</name>
    <dbReference type="NCBI Taxonomy" id="412034"/>
    <lineage>
        <taxon>Bacteria</taxon>
        <taxon>Pseudomonadati</taxon>
        <taxon>Pseudomonadota</taxon>
        <taxon>Gammaproteobacteria</taxon>
        <taxon>Celerinatantimonadaceae</taxon>
        <taxon>Celerinatantimonas</taxon>
    </lineage>
</organism>
<evidence type="ECO:0000256" key="1">
    <source>
        <dbReference type="SAM" id="SignalP"/>
    </source>
</evidence>
<dbReference type="OrthoDB" id="6399623at2"/>
<reference evidence="2 3" key="1">
    <citation type="submission" date="2019-03" db="EMBL/GenBank/DDBJ databases">
        <title>Genomic Encyclopedia of Type Strains, Phase IV (KMG-IV): sequencing the most valuable type-strain genomes for metagenomic binning, comparative biology and taxonomic classification.</title>
        <authorList>
            <person name="Goeker M."/>
        </authorList>
    </citation>
    <scope>NUCLEOTIDE SEQUENCE [LARGE SCALE GENOMIC DNA]</scope>
    <source>
        <strain evidence="2 3">DSM 18577</strain>
    </source>
</reference>
<dbReference type="GO" id="GO:0035556">
    <property type="term" value="P:intracellular signal transduction"/>
    <property type="evidence" value="ECO:0007669"/>
    <property type="project" value="InterPro"/>
</dbReference>
<gene>
    <name evidence="2" type="ORF">EV690_3015</name>
</gene>
<dbReference type="EMBL" id="SMGD01000015">
    <property type="protein sequence ID" value="TCK47305.1"/>
    <property type="molecule type" value="Genomic_DNA"/>
</dbReference>
<name>A0A4R1J9L6_9GAMM</name>
<keyword evidence="1" id="KW-0732">Signal</keyword>
<feature type="chain" id="PRO_5020373729" evidence="1">
    <location>
        <begin position="21"/>
        <end position="130"/>
    </location>
</feature>
<dbReference type="PROSITE" id="PS51257">
    <property type="entry name" value="PROKAR_LIPOPROTEIN"/>
    <property type="match status" value="1"/>
</dbReference>